<proteinExistence type="predicted"/>
<feature type="compositionally biased region" description="Polar residues" evidence="5">
    <location>
        <begin position="353"/>
        <end position="363"/>
    </location>
</feature>
<evidence type="ECO:0000313" key="8">
    <source>
        <dbReference type="Proteomes" id="UP000678393"/>
    </source>
</evidence>
<feature type="compositionally biased region" description="Low complexity" evidence="5">
    <location>
        <begin position="768"/>
        <end position="778"/>
    </location>
</feature>
<dbReference type="Proteomes" id="UP000678393">
    <property type="component" value="Unassembled WGS sequence"/>
</dbReference>
<keyword evidence="1 4" id="KW-0479">Metal-binding</keyword>
<gene>
    <name evidence="7" type="ORF">CUNI_LOCUS6288</name>
</gene>
<evidence type="ECO:0000256" key="5">
    <source>
        <dbReference type="SAM" id="MobiDB-lite"/>
    </source>
</evidence>
<dbReference type="PROSITE" id="PS50023">
    <property type="entry name" value="LIM_DOMAIN_2"/>
    <property type="match status" value="1"/>
</dbReference>
<protein>
    <recommendedName>
        <fullName evidence="6">LIM zinc-binding domain-containing protein</fullName>
    </recommendedName>
</protein>
<dbReference type="Gene3D" id="2.10.110.10">
    <property type="entry name" value="Cysteine Rich Protein"/>
    <property type="match status" value="1"/>
</dbReference>
<feature type="region of interest" description="Disordered" evidence="5">
    <location>
        <begin position="338"/>
        <end position="363"/>
    </location>
</feature>
<dbReference type="InterPro" id="IPR001781">
    <property type="entry name" value="Znf_LIM"/>
</dbReference>
<keyword evidence="3 4" id="KW-0440">LIM domain</keyword>
<dbReference type="AlphaFoldDB" id="A0A8S3YZS9"/>
<comment type="caution">
    <text evidence="7">The sequence shown here is derived from an EMBL/GenBank/DDBJ whole genome shotgun (WGS) entry which is preliminary data.</text>
</comment>
<dbReference type="Pfam" id="PF00412">
    <property type="entry name" value="LIM"/>
    <property type="match status" value="1"/>
</dbReference>
<feature type="domain" description="LIM zinc-binding" evidence="6">
    <location>
        <begin position="401"/>
        <end position="467"/>
    </location>
</feature>
<feature type="region of interest" description="Disordered" evidence="5">
    <location>
        <begin position="746"/>
        <end position="786"/>
    </location>
</feature>
<evidence type="ECO:0000256" key="1">
    <source>
        <dbReference type="ARBA" id="ARBA00022723"/>
    </source>
</evidence>
<organism evidence="7 8">
    <name type="scientific">Candidula unifasciata</name>
    <dbReference type="NCBI Taxonomy" id="100452"/>
    <lineage>
        <taxon>Eukaryota</taxon>
        <taxon>Metazoa</taxon>
        <taxon>Spiralia</taxon>
        <taxon>Lophotrochozoa</taxon>
        <taxon>Mollusca</taxon>
        <taxon>Gastropoda</taxon>
        <taxon>Heterobranchia</taxon>
        <taxon>Euthyneura</taxon>
        <taxon>Panpulmonata</taxon>
        <taxon>Eupulmonata</taxon>
        <taxon>Stylommatophora</taxon>
        <taxon>Helicina</taxon>
        <taxon>Helicoidea</taxon>
        <taxon>Geomitridae</taxon>
        <taxon>Candidula</taxon>
    </lineage>
</organism>
<feature type="compositionally biased region" description="Basic and acidic residues" evidence="5">
    <location>
        <begin position="297"/>
        <end position="314"/>
    </location>
</feature>
<reference evidence="7" key="1">
    <citation type="submission" date="2021-04" db="EMBL/GenBank/DDBJ databases">
        <authorList>
            <consortium name="Molecular Ecology Group"/>
        </authorList>
    </citation>
    <scope>NUCLEOTIDE SEQUENCE</scope>
</reference>
<dbReference type="OrthoDB" id="6129702at2759"/>
<dbReference type="GO" id="GO:0046872">
    <property type="term" value="F:metal ion binding"/>
    <property type="evidence" value="ECO:0007669"/>
    <property type="project" value="UniProtKB-KW"/>
</dbReference>
<evidence type="ECO:0000256" key="4">
    <source>
        <dbReference type="PROSITE-ProRule" id="PRU00125"/>
    </source>
</evidence>
<feature type="compositionally biased region" description="Basic and acidic residues" evidence="5">
    <location>
        <begin position="854"/>
        <end position="869"/>
    </location>
</feature>
<name>A0A8S3YZS9_9EUPU</name>
<dbReference type="PANTHER" id="PTHR24206">
    <property type="entry name" value="OS06G0237300 PROTEIN"/>
    <property type="match status" value="1"/>
</dbReference>
<evidence type="ECO:0000256" key="2">
    <source>
        <dbReference type="ARBA" id="ARBA00022833"/>
    </source>
</evidence>
<dbReference type="EMBL" id="CAJHNH020000956">
    <property type="protein sequence ID" value="CAG5120730.1"/>
    <property type="molecule type" value="Genomic_DNA"/>
</dbReference>
<evidence type="ECO:0000256" key="3">
    <source>
        <dbReference type="ARBA" id="ARBA00023038"/>
    </source>
</evidence>
<dbReference type="PROSITE" id="PS00478">
    <property type="entry name" value="LIM_DOMAIN_1"/>
    <property type="match status" value="1"/>
</dbReference>
<keyword evidence="2 4" id="KW-0862">Zinc</keyword>
<feature type="region of interest" description="Disordered" evidence="5">
    <location>
        <begin position="291"/>
        <end position="324"/>
    </location>
</feature>
<feature type="region of interest" description="Disordered" evidence="5">
    <location>
        <begin position="824"/>
        <end position="878"/>
    </location>
</feature>
<keyword evidence="8" id="KW-1185">Reference proteome</keyword>
<feature type="compositionally biased region" description="Low complexity" evidence="5">
    <location>
        <begin position="842"/>
        <end position="853"/>
    </location>
</feature>
<evidence type="ECO:0000259" key="6">
    <source>
        <dbReference type="PROSITE" id="PS50023"/>
    </source>
</evidence>
<evidence type="ECO:0000313" key="7">
    <source>
        <dbReference type="EMBL" id="CAG5120730.1"/>
    </source>
</evidence>
<sequence length="878" mass="99001">MSDFKNLQQANVPLNAAPTVRYMWVCETTQNLGTPSNYQQQVPTMYPFNALHNSPVFASQHNFNQRPLAFPENFQTQQAFWPPSNAMFQSASNLSPVTVTGYVVANPQFLQNSAPNQANILTTNTVDITNQLFSTANASSQPVSLGLVNDGYQPEQIWFNQQGQQLQNNLQQQDQMVQNNYQQHDQLQENSLPQQDQVLANSLQQQNQLLQSHHHQQDTLLQNTHNQQDQLLQGSHHQQDQQLQNSNYQLDQQLQEQTIIPSSQQPINDNGTYYVNKNSSTQAVSVKDYSTHGNENISDKVPESVKEAQWREDSSDTIGHGSLDIRPKALSDYLPTTLNPSLQIKSSPRGKEPTSSGSSYTLSETKIKEQFVSNEPEVLLRRNDSQKNSMKEVYPKPRNKDDCIRCNTKVYPMERMGPIKDAVYHKRCFTCVSCGTTLNLKNFHHNPNEADDPSVFCASHRPKERAHSCDTNTMSIRSALTTPKLDKVNGQIRTDRHPSEVLARSGYNLPTASGLNSTQECFYYGMEVQESVPSYAFQKSGSQEYVSEKHTVYVEDHYTHFQQGNEQLERPQEEQNRQLLSCEQTAHAQKQQLQEIVDQDMLQCGTLESNMKLTADLGSLTISGKDKTSLALADNQKEDLFLYSSQNILTNENDNKDKQLSMLSLDSSILSSSSNQEISSANKFESKVTTHFVLDNDMALQQQAQDVGNTDAVQDIITRERPSSQSSLSPSSRSISPMQVQTNFSFVEIEDGRKSSSSTDLSSRERSSFSSDLSSPGSNTSGSDLSIREKIELGTRAKSYSTDQIQLFVEGVRVDRPSIHQYYHDLNTRRKTGSSDSMAEKSTSSDSLDMSRSISDRFLPKSERMRLDRPSQYSREDE</sequence>
<accession>A0A8S3YZS9</accession>
<dbReference type="SMART" id="SM00132">
    <property type="entry name" value="LIM"/>
    <property type="match status" value="1"/>
</dbReference>